<dbReference type="RefSeq" id="WP_141196720.1">
    <property type="nucleotide sequence ID" value="NZ_CP041186.1"/>
</dbReference>
<accession>A0A5B8Y0D8</accession>
<name>A0A4Y6PPI9_PERCE</name>
<dbReference type="AlphaFoldDB" id="A0A4Y6PPI9"/>
<proteinExistence type="predicted"/>
<sequence>MNHTDLCRSRRIQRFVDSIPAMLAGCAHAHREYTARRPSLADGLEDAVELCDESGRASVEHLRNHYAYWGRDELAGDRSEFRERFKRGFERTVLEVYEAFAEARFAAWRFTPGGLEHPGVVEAMDGQSEASRFEVVHATTSELTPLRHEACVAGWLVEVEGVNMLLLACELEDRAQQKLAVACTRSAWDDGQYFRSCDYEADVLALLLEPLCVDVGGHGVCIDPEPHRLNGGRIFLSPVIKGWGWGLASMNLPDAVQSLLCDEGLSHRGEMLPWHLAVARAETTQDLQDLTHQLAILRQHALTRRLEPRHPIGEHTLEALLSSSLLMETVGLTSDGVLDEHEAYLELSLRQVGFDCEELHQCGVDRDAPLDEALRHSARLSPRALDQLGDAIYLARVRVRWTTILRCWLAADSPWRRSPSLIDLLAGIDSLFRTELWNVPVSRLPDPGQGTWSRLEKAILDVGFTGIRVRVGDLFEFGDILAELDGVGPKTLEHAALALAQILIDWPSGPCWLEPNAGVSQAS</sequence>
<keyword evidence="2" id="KW-1185">Reference proteome</keyword>
<organism evidence="1 2">
    <name type="scientific">Persicimonas caeni</name>
    <dbReference type="NCBI Taxonomy" id="2292766"/>
    <lineage>
        <taxon>Bacteria</taxon>
        <taxon>Deltaproteobacteria</taxon>
        <taxon>Bradymonadales</taxon>
        <taxon>Bradymonadaceae</taxon>
        <taxon>Persicimonas</taxon>
    </lineage>
</organism>
<gene>
    <name evidence="1" type="ORF">FIV42_05615</name>
</gene>
<protein>
    <submittedName>
        <fullName evidence="1">Uncharacterized protein</fullName>
    </submittedName>
</protein>
<reference evidence="1 2" key="1">
    <citation type="submission" date="2019-06" db="EMBL/GenBank/DDBJ databases">
        <title>Persicimonas caeni gen. nov., sp. nov., a predatory bacterium isolated from solar saltern.</title>
        <authorList>
            <person name="Wang S."/>
        </authorList>
    </citation>
    <scope>NUCLEOTIDE SEQUENCE [LARGE SCALE GENOMIC DNA]</scope>
    <source>
        <strain evidence="1 2">YN101</strain>
    </source>
</reference>
<accession>A0A4Y6PPI9</accession>
<dbReference type="EMBL" id="CP041186">
    <property type="protein sequence ID" value="QDG50224.1"/>
    <property type="molecule type" value="Genomic_DNA"/>
</dbReference>
<evidence type="ECO:0000313" key="2">
    <source>
        <dbReference type="Proteomes" id="UP000315995"/>
    </source>
</evidence>
<dbReference type="Proteomes" id="UP000315995">
    <property type="component" value="Chromosome"/>
</dbReference>
<evidence type="ECO:0000313" key="1">
    <source>
        <dbReference type="EMBL" id="QDG50224.1"/>
    </source>
</evidence>